<dbReference type="Gene3D" id="3.30.40.10">
    <property type="entry name" value="Zinc/RING finger domain, C3HC4 (zinc finger)"/>
    <property type="match status" value="1"/>
</dbReference>
<evidence type="ECO:0000256" key="1">
    <source>
        <dbReference type="ARBA" id="ARBA00000900"/>
    </source>
</evidence>
<keyword evidence="11" id="KW-0812">Transmembrane</keyword>
<sequence length="360" mass="40617">MGSVSTRGTTSTALPECSRSNPTNYQPESNSKALNGKGKLASKYCIEEDKSVKNGPSASTVIIHSNETKINSQKDKNIMLKQVKSKEKDPCAICLGPINDETELDNCTHTFCFICTCEWLKNSGKCPLCKAPVMQIKHSLHKKEKLQQVVLLSTLQAEAEAARLSARGSSQPPHDEITCIQLRIRRIQKKISHIQHMMNKNKAKYSRSSDLARLNEQAVDELNRLDLLKREAASMTRGELLGNLAFRRIIYEDNLDWSPIDRNAIRLTCLYFLNYNLLYVLIITLFVYKVPFTPANCLASESESRARLIPFINRELMIVWLARRPNGKDVLGASHRKQLAWDIISTCLNHQINSPAFAVC</sequence>
<dbReference type="PROSITE" id="PS50089">
    <property type="entry name" value="ZF_RING_2"/>
    <property type="match status" value="1"/>
</dbReference>
<evidence type="ECO:0000256" key="2">
    <source>
        <dbReference type="ARBA" id="ARBA00012483"/>
    </source>
</evidence>
<evidence type="ECO:0000256" key="9">
    <source>
        <dbReference type="PROSITE-ProRule" id="PRU00175"/>
    </source>
</evidence>
<evidence type="ECO:0000256" key="8">
    <source>
        <dbReference type="ARBA" id="ARBA00023163"/>
    </source>
</evidence>
<feature type="compositionally biased region" description="Polar residues" evidence="10">
    <location>
        <begin position="1"/>
        <end position="33"/>
    </location>
</feature>
<feature type="region of interest" description="Disordered" evidence="10">
    <location>
        <begin position="1"/>
        <end position="34"/>
    </location>
</feature>
<dbReference type="GO" id="GO:0000209">
    <property type="term" value="P:protein polyubiquitination"/>
    <property type="evidence" value="ECO:0007669"/>
    <property type="project" value="TreeGrafter"/>
</dbReference>
<dbReference type="Pfam" id="PF26084">
    <property type="entry name" value="PWI_Topors"/>
    <property type="match status" value="1"/>
</dbReference>
<evidence type="ECO:0000259" key="12">
    <source>
        <dbReference type="PROSITE" id="PS50089"/>
    </source>
</evidence>
<keyword evidence="13" id="KW-1185">Reference proteome</keyword>
<dbReference type="WBParaSite" id="Hba_11591">
    <property type="protein sequence ID" value="Hba_11591"/>
    <property type="gene ID" value="Hba_11591"/>
</dbReference>
<evidence type="ECO:0000256" key="5">
    <source>
        <dbReference type="ARBA" id="ARBA00022771"/>
    </source>
</evidence>
<accession>A0A1I7X2A6</accession>
<feature type="transmembrane region" description="Helical" evidence="11">
    <location>
        <begin position="269"/>
        <end position="288"/>
    </location>
</feature>
<dbReference type="GO" id="GO:0006513">
    <property type="term" value="P:protein monoubiquitination"/>
    <property type="evidence" value="ECO:0007669"/>
    <property type="project" value="TreeGrafter"/>
</dbReference>
<dbReference type="EC" id="2.3.2.27" evidence="2"/>
<keyword evidence="4" id="KW-0479">Metal-binding</keyword>
<name>A0A1I7X2A6_HETBA</name>
<evidence type="ECO:0000256" key="4">
    <source>
        <dbReference type="ARBA" id="ARBA00022723"/>
    </source>
</evidence>
<evidence type="ECO:0000256" key="10">
    <source>
        <dbReference type="SAM" id="MobiDB-lite"/>
    </source>
</evidence>
<keyword evidence="11" id="KW-0472">Membrane</keyword>
<dbReference type="AlphaFoldDB" id="A0A1I7X2A6"/>
<dbReference type="Proteomes" id="UP000095283">
    <property type="component" value="Unplaced"/>
</dbReference>
<keyword evidence="7" id="KW-0805">Transcription regulation</keyword>
<evidence type="ECO:0000313" key="13">
    <source>
        <dbReference type="Proteomes" id="UP000095283"/>
    </source>
</evidence>
<dbReference type="PANTHER" id="PTHR46077">
    <property type="entry name" value="E3 UBIQUITIN-PROTEIN LIGASE TOPORS"/>
    <property type="match status" value="1"/>
</dbReference>
<organism evidence="13 14">
    <name type="scientific">Heterorhabditis bacteriophora</name>
    <name type="common">Entomopathogenic nematode worm</name>
    <dbReference type="NCBI Taxonomy" id="37862"/>
    <lineage>
        <taxon>Eukaryota</taxon>
        <taxon>Metazoa</taxon>
        <taxon>Ecdysozoa</taxon>
        <taxon>Nematoda</taxon>
        <taxon>Chromadorea</taxon>
        <taxon>Rhabditida</taxon>
        <taxon>Rhabditina</taxon>
        <taxon>Rhabditomorpha</taxon>
        <taxon>Strongyloidea</taxon>
        <taxon>Heterorhabditidae</taxon>
        <taxon>Heterorhabditis</taxon>
    </lineage>
</organism>
<protein>
    <recommendedName>
        <fullName evidence="2">RING-type E3 ubiquitin transferase</fullName>
        <ecNumber evidence="2">2.3.2.27</ecNumber>
    </recommendedName>
</protein>
<dbReference type="PANTHER" id="PTHR46077:SF1">
    <property type="entry name" value="TOP1 BINDING ARGININE_SERINE RICH PROTEIN, E3 UBIQUITIN LIGASE"/>
    <property type="match status" value="1"/>
</dbReference>
<evidence type="ECO:0000256" key="6">
    <source>
        <dbReference type="ARBA" id="ARBA00022833"/>
    </source>
</evidence>
<evidence type="ECO:0000256" key="11">
    <source>
        <dbReference type="SAM" id="Phobius"/>
    </source>
</evidence>
<dbReference type="InterPro" id="IPR013083">
    <property type="entry name" value="Znf_RING/FYVE/PHD"/>
</dbReference>
<dbReference type="InterPro" id="IPR058745">
    <property type="entry name" value="PWI_Topors"/>
</dbReference>
<dbReference type="SMART" id="SM00184">
    <property type="entry name" value="RING"/>
    <property type="match status" value="1"/>
</dbReference>
<keyword evidence="8" id="KW-0804">Transcription</keyword>
<keyword evidence="3" id="KW-0808">Transferase</keyword>
<keyword evidence="6" id="KW-0862">Zinc</keyword>
<comment type="catalytic activity">
    <reaction evidence="1">
        <text>S-ubiquitinyl-[E2 ubiquitin-conjugating enzyme]-L-cysteine + [acceptor protein]-L-lysine = [E2 ubiquitin-conjugating enzyme]-L-cysteine + N(6)-ubiquitinyl-[acceptor protein]-L-lysine.</text>
        <dbReference type="EC" id="2.3.2.27"/>
    </reaction>
</comment>
<evidence type="ECO:0000313" key="14">
    <source>
        <dbReference type="WBParaSite" id="Hba_11591"/>
    </source>
</evidence>
<keyword evidence="11" id="KW-1133">Transmembrane helix</keyword>
<evidence type="ECO:0000256" key="7">
    <source>
        <dbReference type="ARBA" id="ARBA00023015"/>
    </source>
</evidence>
<reference evidence="14" key="1">
    <citation type="submission" date="2016-11" db="UniProtKB">
        <authorList>
            <consortium name="WormBaseParasite"/>
        </authorList>
    </citation>
    <scope>IDENTIFICATION</scope>
</reference>
<proteinExistence type="predicted"/>
<evidence type="ECO:0000256" key="3">
    <source>
        <dbReference type="ARBA" id="ARBA00022679"/>
    </source>
</evidence>
<dbReference type="Pfam" id="PF00097">
    <property type="entry name" value="zf-C3HC4"/>
    <property type="match status" value="1"/>
</dbReference>
<feature type="domain" description="RING-type" evidence="12">
    <location>
        <begin position="91"/>
        <end position="130"/>
    </location>
</feature>
<dbReference type="InterPro" id="IPR001841">
    <property type="entry name" value="Znf_RING"/>
</dbReference>
<dbReference type="GO" id="GO:0008270">
    <property type="term" value="F:zinc ion binding"/>
    <property type="evidence" value="ECO:0007669"/>
    <property type="project" value="UniProtKB-KW"/>
</dbReference>
<dbReference type="InterPro" id="IPR018957">
    <property type="entry name" value="Znf_C3HC4_RING-type"/>
</dbReference>
<dbReference type="SUPFAM" id="SSF57850">
    <property type="entry name" value="RING/U-box"/>
    <property type="match status" value="1"/>
</dbReference>
<keyword evidence="5 9" id="KW-0863">Zinc-finger</keyword>
<dbReference type="GO" id="GO:0061630">
    <property type="term" value="F:ubiquitin protein ligase activity"/>
    <property type="evidence" value="ECO:0007669"/>
    <property type="project" value="UniProtKB-EC"/>
</dbReference>